<organism evidence="1 2">
    <name type="scientific">Calothrix parasitica NIES-267</name>
    <dbReference type="NCBI Taxonomy" id="1973488"/>
    <lineage>
        <taxon>Bacteria</taxon>
        <taxon>Bacillati</taxon>
        <taxon>Cyanobacteriota</taxon>
        <taxon>Cyanophyceae</taxon>
        <taxon>Nostocales</taxon>
        <taxon>Calotrichaceae</taxon>
        <taxon>Calothrix</taxon>
    </lineage>
</organism>
<sequence>MQFLVIARISEGTALEKVLPYIKPEAEKVWEYYASDVVRSIYYIADMSGAVLMLEAENLPVAQEIVAQFPMAQHDILNFEILPLKAYTGLEALFAK</sequence>
<dbReference type="OrthoDB" id="573560at2"/>
<name>A0A1Z4LW11_9CYAN</name>
<keyword evidence="2" id="KW-1185">Reference proteome</keyword>
<evidence type="ECO:0008006" key="3">
    <source>
        <dbReference type="Google" id="ProtNLM"/>
    </source>
</evidence>
<dbReference type="Proteomes" id="UP000218418">
    <property type="component" value="Chromosome"/>
</dbReference>
<proteinExistence type="predicted"/>
<gene>
    <name evidence="1" type="ORF">NIES267_48310</name>
</gene>
<protein>
    <recommendedName>
        <fullName evidence="3">Muconolactone isomerase domain-containing protein</fullName>
    </recommendedName>
</protein>
<evidence type="ECO:0000313" key="1">
    <source>
        <dbReference type="EMBL" id="BAY85331.1"/>
    </source>
</evidence>
<dbReference type="Gene3D" id="3.30.70.1060">
    <property type="entry name" value="Dimeric alpha+beta barrel"/>
    <property type="match status" value="1"/>
</dbReference>
<evidence type="ECO:0000313" key="2">
    <source>
        <dbReference type="Proteomes" id="UP000218418"/>
    </source>
</evidence>
<reference evidence="1 2" key="1">
    <citation type="submission" date="2017-06" db="EMBL/GenBank/DDBJ databases">
        <title>Genome sequencing of cyanobaciteial culture collection at National Institute for Environmental Studies (NIES).</title>
        <authorList>
            <person name="Hirose Y."/>
            <person name="Shimura Y."/>
            <person name="Fujisawa T."/>
            <person name="Nakamura Y."/>
            <person name="Kawachi M."/>
        </authorList>
    </citation>
    <scope>NUCLEOTIDE SEQUENCE [LARGE SCALE GENOMIC DNA]</scope>
    <source>
        <strain evidence="1 2">NIES-267</strain>
    </source>
</reference>
<dbReference type="AlphaFoldDB" id="A0A1Z4LW11"/>
<accession>A0A1Z4LW11</accession>
<dbReference type="EMBL" id="AP018227">
    <property type="protein sequence ID" value="BAY85331.1"/>
    <property type="molecule type" value="Genomic_DNA"/>
</dbReference>